<feature type="coiled-coil region" evidence="3">
    <location>
        <begin position="339"/>
        <end position="367"/>
    </location>
</feature>
<proteinExistence type="predicted"/>
<feature type="region of interest" description="Disordered" evidence="4">
    <location>
        <begin position="18"/>
        <end position="45"/>
    </location>
</feature>
<evidence type="ECO:0000313" key="6">
    <source>
        <dbReference type="Proteomes" id="UP001211907"/>
    </source>
</evidence>
<protein>
    <recommendedName>
        <fullName evidence="7">Pentacotripeptide-repeat region of PRORP domain-containing protein</fullName>
    </recommendedName>
</protein>
<feature type="repeat" description="PPR" evidence="2">
    <location>
        <begin position="516"/>
        <end position="550"/>
    </location>
</feature>
<dbReference type="PANTHER" id="PTHR47942">
    <property type="entry name" value="TETRATRICOPEPTIDE REPEAT (TPR)-LIKE SUPERFAMILY PROTEIN-RELATED"/>
    <property type="match status" value="1"/>
</dbReference>
<feature type="repeat" description="PPR" evidence="2">
    <location>
        <begin position="214"/>
        <end position="248"/>
    </location>
</feature>
<accession>A0AAD5XB35</accession>
<keyword evidence="1" id="KW-0677">Repeat</keyword>
<organism evidence="5 6">
    <name type="scientific">Physocladia obscura</name>
    <dbReference type="NCBI Taxonomy" id="109957"/>
    <lineage>
        <taxon>Eukaryota</taxon>
        <taxon>Fungi</taxon>
        <taxon>Fungi incertae sedis</taxon>
        <taxon>Chytridiomycota</taxon>
        <taxon>Chytridiomycota incertae sedis</taxon>
        <taxon>Chytridiomycetes</taxon>
        <taxon>Chytridiales</taxon>
        <taxon>Chytriomycetaceae</taxon>
        <taxon>Physocladia</taxon>
    </lineage>
</organism>
<dbReference type="InterPro" id="IPR002885">
    <property type="entry name" value="PPR_rpt"/>
</dbReference>
<feature type="repeat" description="PPR" evidence="2">
    <location>
        <begin position="179"/>
        <end position="213"/>
    </location>
</feature>
<feature type="repeat" description="PPR" evidence="2">
    <location>
        <begin position="144"/>
        <end position="178"/>
    </location>
</feature>
<keyword evidence="3" id="KW-0175">Coiled coil</keyword>
<evidence type="ECO:0000256" key="4">
    <source>
        <dbReference type="SAM" id="MobiDB-lite"/>
    </source>
</evidence>
<gene>
    <name evidence="5" type="ORF">HK100_002414</name>
</gene>
<evidence type="ECO:0000256" key="1">
    <source>
        <dbReference type="ARBA" id="ARBA00022737"/>
    </source>
</evidence>
<comment type="caution">
    <text evidence="5">The sequence shown here is derived from an EMBL/GenBank/DDBJ whole genome shotgun (WGS) entry which is preliminary data.</text>
</comment>
<dbReference type="NCBIfam" id="TIGR00756">
    <property type="entry name" value="PPR"/>
    <property type="match status" value="2"/>
</dbReference>
<evidence type="ECO:0000313" key="5">
    <source>
        <dbReference type="EMBL" id="KAJ3112227.1"/>
    </source>
</evidence>
<sequence length="844" mass="95035">MDRRPLLSAKDVYPIPAPIPTLSFPEELSDPQLSTDGYSKKKKEKKQMDKEYELDAFDQAMALGIEKLGAADWAGFQVAVAAKDAASAWLRLKDIMLHPEERAKVTPDHVLSVLVLLSRVKPVPKITVMKDVIAATDQLPVATDIRHQNALLDAYSRLGDYTAARRLAIDLTKKNLKPNLRTYNLFLNLHIMDNNLDACVNFYNTMIENNIEPDVETFNILITGCLRFQKPLLLKSYFEEMIALGVEPDQRTIIQLIQHYSRNSSSKDTFLESITNLQETYVSPDTASDNKCKVEPNAAIYTALVKAYGEHREIDLARRAFALGKVCPDCDAYLYTVILRVLEDDRQQKKQENNENVENQMQVSRSNYAEAVELFTEMMNTQTIEVDGVAFAQFVSIVLENGDPDSAEKLTTIAMGTRGIPVTAKMRTQLMEGYAVLPGRVGDVVRIFEQMRADKMFITARDYNTLLQALAADYDVELLERYWVRWLWNFEIEPMGMDQNNKSSSIGVSKKFERPDADSYRIVLDAFITCHDLPRAYKVVDRMMAVGHLPSTSAFVALVEAYVQSRDYESAAKIMLNMRTAVSKRDGIEGLKNIIAAHADQFERLVVNLVEKSEELARTSEQQELKMNTPSAFSSAAPVNRLAYLQNLAEKAPAIAKEIETKRVLGIELYKELIAADCSPSEDTFATVIHAHTRAKDLVSGIKAWMSFRALYPSDVPKPATVNAILQCVCNLGKHSSARAIVDMVKSKKLPLDAEGYGYYLFLLARWGWKNELISAVVEMVNDGIKLTVTIVTQISDALELYQGDDAVATRREVLDFIEENWPEMMSLEGEDDEGEGEEFIREL</sequence>
<dbReference type="InterPro" id="IPR051222">
    <property type="entry name" value="PPR/CCM1_RNA-binding"/>
</dbReference>
<name>A0AAD5XB35_9FUNG</name>
<dbReference type="Proteomes" id="UP001211907">
    <property type="component" value="Unassembled WGS sequence"/>
</dbReference>
<evidence type="ECO:0008006" key="7">
    <source>
        <dbReference type="Google" id="ProtNLM"/>
    </source>
</evidence>
<reference evidence="5" key="1">
    <citation type="submission" date="2020-05" db="EMBL/GenBank/DDBJ databases">
        <title>Phylogenomic resolution of chytrid fungi.</title>
        <authorList>
            <person name="Stajich J.E."/>
            <person name="Amses K."/>
            <person name="Simmons R."/>
            <person name="Seto K."/>
            <person name="Myers J."/>
            <person name="Bonds A."/>
            <person name="Quandt C.A."/>
            <person name="Barry K."/>
            <person name="Liu P."/>
            <person name="Grigoriev I."/>
            <person name="Longcore J.E."/>
            <person name="James T.Y."/>
        </authorList>
    </citation>
    <scope>NUCLEOTIDE SEQUENCE</scope>
    <source>
        <strain evidence="5">JEL0513</strain>
    </source>
</reference>
<dbReference type="EMBL" id="JADGJH010001562">
    <property type="protein sequence ID" value="KAJ3112227.1"/>
    <property type="molecule type" value="Genomic_DNA"/>
</dbReference>
<dbReference type="Pfam" id="PF13041">
    <property type="entry name" value="PPR_2"/>
    <property type="match status" value="1"/>
</dbReference>
<evidence type="ECO:0000256" key="3">
    <source>
        <dbReference type="SAM" id="Coils"/>
    </source>
</evidence>
<keyword evidence="6" id="KW-1185">Reference proteome</keyword>
<dbReference type="PANTHER" id="PTHR47942:SF63">
    <property type="entry name" value="PENTATRICOPEPTIDE REPEAT-CONTAINING PROTEIN"/>
    <property type="match status" value="1"/>
</dbReference>
<evidence type="ECO:0000256" key="2">
    <source>
        <dbReference type="PROSITE-ProRule" id="PRU00708"/>
    </source>
</evidence>
<dbReference type="Gene3D" id="1.25.40.10">
    <property type="entry name" value="Tetratricopeptide repeat domain"/>
    <property type="match status" value="4"/>
</dbReference>
<dbReference type="InterPro" id="IPR011990">
    <property type="entry name" value="TPR-like_helical_dom_sf"/>
</dbReference>
<dbReference type="AlphaFoldDB" id="A0AAD5XB35"/>
<dbReference type="PROSITE" id="PS51375">
    <property type="entry name" value="PPR"/>
    <property type="match status" value="4"/>
</dbReference>